<name>A0ABY1T699_PSEFL</name>
<proteinExistence type="predicted"/>
<dbReference type="InterPro" id="IPR029442">
    <property type="entry name" value="GyrI-like"/>
</dbReference>
<accession>A0ABY1T699</accession>
<dbReference type="Pfam" id="PF06445">
    <property type="entry name" value="GyrI-like"/>
    <property type="match status" value="1"/>
</dbReference>
<dbReference type="InterPro" id="IPR011256">
    <property type="entry name" value="Reg_factor_effector_dom_sf"/>
</dbReference>
<feature type="domain" description="AraC effector-binding" evidence="1">
    <location>
        <begin position="40"/>
        <end position="188"/>
    </location>
</feature>
<dbReference type="InterPro" id="IPR053182">
    <property type="entry name" value="YobU-like_regulator"/>
</dbReference>
<dbReference type="SMART" id="SM00871">
    <property type="entry name" value="AraC_E_bind"/>
    <property type="match status" value="1"/>
</dbReference>
<keyword evidence="3" id="KW-1185">Reference proteome</keyword>
<dbReference type="InterPro" id="IPR010499">
    <property type="entry name" value="AraC_E-bd"/>
</dbReference>
<reference evidence="2 3" key="1">
    <citation type="submission" date="2017-09" db="EMBL/GenBank/DDBJ databases">
        <authorList>
            <person name="Varghese N."/>
            <person name="Submissions S."/>
        </authorList>
    </citation>
    <scope>NUCLEOTIDE SEQUENCE [LARGE SCALE GENOMIC DNA]</scope>
    <source>
        <strain evidence="3">ATCC 13525 / DSM 50090 / JCM 5963 / NBRC 14160 / NCIMB 9046 / NCTC 10038 / VKM B-894</strain>
    </source>
</reference>
<dbReference type="SUPFAM" id="SSF55136">
    <property type="entry name" value="Probable bacterial effector-binding domain"/>
    <property type="match status" value="1"/>
</dbReference>
<dbReference type="PANTHER" id="PTHR36444:SF2">
    <property type="entry name" value="TRANSCRIPTIONAL REGULATOR PROTEIN YOBU-RELATED"/>
    <property type="match status" value="1"/>
</dbReference>
<dbReference type="Gene3D" id="3.20.80.10">
    <property type="entry name" value="Regulatory factor, effector binding domain"/>
    <property type="match status" value="1"/>
</dbReference>
<dbReference type="EMBL" id="LT907842">
    <property type="protein sequence ID" value="SNY07260.1"/>
    <property type="molecule type" value="Genomic_DNA"/>
</dbReference>
<protein>
    <submittedName>
        <fullName evidence="2">AraC family transcriptional regulator</fullName>
    </submittedName>
</protein>
<dbReference type="PANTHER" id="PTHR36444">
    <property type="entry name" value="TRANSCRIPTIONAL REGULATOR PROTEIN YOBU-RELATED"/>
    <property type="match status" value="1"/>
</dbReference>
<evidence type="ECO:0000313" key="2">
    <source>
        <dbReference type="EMBL" id="SNY07260.1"/>
    </source>
</evidence>
<evidence type="ECO:0000313" key="3">
    <source>
        <dbReference type="Proteomes" id="UP000218682"/>
    </source>
</evidence>
<organism evidence="2 3">
    <name type="scientific">Pseudomonas fluorescens</name>
    <dbReference type="NCBI Taxonomy" id="294"/>
    <lineage>
        <taxon>Bacteria</taxon>
        <taxon>Pseudomonadati</taxon>
        <taxon>Pseudomonadota</taxon>
        <taxon>Gammaproteobacteria</taxon>
        <taxon>Pseudomonadales</taxon>
        <taxon>Pseudomonadaceae</taxon>
        <taxon>Pseudomonas</taxon>
    </lineage>
</organism>
<sequence length="190" mass="21497">MPLEKFLQAAQRGYAPILDTGLFPYKKETVQMDQQTTQPLQPRMEDGKALVIAGVQGRYSKATVGDIPKLWELFDTCFKEIKRRVGGVTYGVCHNPNHGEFDYMAGVEVPSKDEVPSNFECIEIPAHHYAVFPHYGPVQALEQTYERIMFEWLPHSGYKVAGADFEHYSADFDARKGIGSVEIWLPVEAK</sequence>
<evidence type="ECO:0000259" key="1">
    <source>
        <dbReference type="SMART" id="SM00871"/>
    </source>
</evidence>
<gene>
    <name evidence="2" type="ORF">SAMN04488487_0712</name>
</gene>
<dbReference type="Proteomes" id="UP000218682">
    <property type="component" value="Chromosome I"/>
</dbReference>